<evidence type="ECO:0000313" key="7">
    <source>
        <dbReference type="EMBL" id="MBB4797817.1"/>
    </source>
</evidence>
<gene>
    <name evidence="7" type="ORF">HNP32_001541</name>
</gene>
<feature type="active site" evidence="6">
    <location>
        <position position="387"/>
    </location>
</feature>
<evidence type="ECO:0000256" key="5">
    <source>
        <dbReference type="ARBA" id="ARBA00023098"/>
    </source>
</evidence>
<keyword evidence="2 7" id="KW-0489">Methyltransferase</keyword>
<sequence length="407" mass="45588">MTTTFYGAREAGPSSAVFGLLLRLLSSNWTWGRLTLVLPDGSSRQLSGKEPGHAAVMNIRSYNFAARVLKGGDIGFAEAYMAGEWDSPELPVLLETLVNNYDHIRRLFDGNPLVNGINWLGHRLNRNSRRGSRRNIHAHYDLGNAFYAAWLDPSMTYSAARFERPDQPLEAAQRAKYASLARMMDLQPGHSVLEIGCGWGGFAEFAAREIGATVTGVTISREQYDFARRRLFQAGLADKTDIQLIDYRDVAGQFDRVASIEMFEAVGREYWPTYFAKVRSALKPGGRAGLQIITIQDALFEEYDARTDFIQKYVFPGGSLPSEAKLAPVVAGAGLTWGQTERFGRDYADTLAEWARRFEAACSEIGRAGAGFDERFHRLWRFYLAYCEAGFRSRRTDVIQLTLDRAA</sequence>
<dbReference type="InterPro" id="IPR050723">
    <property type="entry name" value="CFA/CMAS"/>
</dbReference>
<dbReference type="AlphaFoldDB" id="A0A7W7IPA9"/>
<dbReference type="GO" id="GO:0008825">
    <property type="term" value="F:cyclopropane-fatty-acyl-phospholipid synthase activity"/>
    <property type="evidence" value="ECO:0007669"/>
    <property type="project" value="UniProtKB-EC"/>
</dbReference>
<comment type="similarity">
    <text evidence="1">Belongs to the CFA/CMAS family.</text>
</comment>
<reference evidence="7 8" key="1">
    <citation type="submission" date="2020-08" db="EMBL/GenBank/DDBJ databases">
        <title>Functional genomics of gut bacteria from endangered species of beetles.</title>
        <authorList>
            <person name="Carlos-Shanley C."/>
        </authorList>
    </citation>
    <scope>NUCLEOTIDE SEQUENCE [LARGE SCALE GENOMIC DNA]</scope>
    <source>
        <strain evidence="7 8">S00123</strain>
    </source>
</reference>
<dbReference type="InterPro" id="IPR029063">
    <property type="entry name" value="SAM-dependent_MTases_sf"/>
</dbReference>
<dbReference type="Proteomes" id="UP000539957">
    <property type="component" value="Unassembled WGS sequence"/>
</dbReference>
<proteinExistence type="inferred from homology"/>
<comment type="caution">
    <text evidence="7">The sequence shown here is derived from an EMBL/GenBank/DDBJ whole genome shotgun (WGS) entry which is preliminary data.</text>
</comment>
<dbReference type="Gene3D" id="3.40.50.150">
    <property type="entry name" value="Vaccinia Virus protein VP39"/>
    <property type="match status" value="1"/>
</dbReference>
<dbReference type="PIRSF" id="PIRSF003085">
    <property type="entry name" value="CMAS"/>
    <property type="match status" value="1"/>
</dbReference>
<protein>
    <submittedName>
        <fullName evidence="7">Cyclopropane-fatty-acyl-phospholipid synthase</fullName>
        <ecNumber evidence="7">2.1.1.79</ecNumber>
    </submittedName>
</protein>
<keyword evidence="4" id="KW-0949">S-adenosyl-L-methionine</keyword>
<name>A0A7W7IPA9_9CAUL</name>
<keyword evidence="3 7" id="KW-0808">Transferase</keyword>
<evidence type="ECO:0000256" key="6">
    <source>
        <dbReference type="PIRSR" id="PIRSR003085-1"/>
    </source>
</evidence>
<dbReference type="EC" id="2.1.1.79" evidence="7"/>
<dbReference type="CDD" id="cd02440">
    <property type="entry name" value="AdoMet_MTases"/>
    <property type="match status" value="1"/>
</dbReference>
<evidence type="ECO:0000313" key="8">
    <source>
        <dbReference type="Proteomes" id="UP000539957"/>
    </source>
</evidence>
<dbReference type="GO" id="GO:0008610">
    <property type="term" value="P:lipid biosynthetic process"/>
    <property type="evidence" value="ECO:0007669"/>
    <property type="project" value="InterPro"/>
</dbReference>
<dbReference type="SUPFAM" id="SSF53335">
    <property type="entry name" value="S-adenosyl-L-methionine-dependent methyltransferases"/>
    <property type="match status" value="1"/>
</dbReference>
<keyword evidence="8" id="KW-1185">Reference proteome</keyword>
<dbReference type="InterPro" id="IPR003333">
    <property type="entry name" value="CMAS"/>
</dbReference>
<dbReference type="Pfam" id="PF02353">
    <property type="entry name" value="CMAS"/>
    <property type="match status" value="1"/>
</dbReference>
<evidence type="ECO:0000256" key="1">
    <source>
        <dbReference type="ARBA" id="ARBA00010815"/>
    </source>
</evidence>
<dbReference type="PANTHER" id="PTHR43667:SF2">
    <property type="entry name" value="FATTY ACID C-METHYL TRANSFERASE"/>
    <property type="match status" value="1"/>
</dbReference>
<dbReference type="GO" id="GO:0032259">
    <property type="term" value="P:methylation"/>
    <property type="evidence" value="ECO:0007669"/>
    <property type="project" value="UniProtKB-KW"/>
</dbReference>
<dbReference type="PANTHER" id="PTHR43667">
    <property type="entry name" value="CYCLOPROPANE-FATTY-ACYL-PHOSPHOLIPID SYNTHASE"/>
    <property type="match status" value="1"/>
</dbReference>
<dbReference type="RefSeq" id="WP_184268678.1">
    <property type="nucleotide sequence ID" value="NZ_JACHKY010000002.1"/>
</dbReference>
<accession>A0A7W7IPA9</accession>
<keyword evidence="5" id="KW-0443">Lipid metabolism</keyword>
<evidence type="ECO:0000256" key="4">
    <source>
        <dbReference type="ARBA" id="ARBA00022691"/>
    </source>
</evidence>
<evidence type="ECO:0000256" key="2">
    <source>
        <dbReference type="ARBA" id="ARBA00022603"/>
    </source>
</evidence>
<organism evidence="7 8">
    <name type="scientific">Brevundimonas bullata</name>
    <dbReference type="NCBI Taxonomy" id="13160"/>
    <lineage>
        <taxon>Bacteria</taxon>
        <taxon>Pseudomonadati</taxon>
        <taxon>Pseudomonadota</taxon>
        <taxon>Alphaproteobacteria</taxon>
        <taxon>Caulobacterales</taxon>
        <taxon>Caulobacteraceae</taxon>
        <taxon>Brevundimonas</taxon>
    </lineage>
</organism>
<evidence type="ECO:0000256" key="3">
    <source>
        <dbReference type="ARBA" id="ARBA00022679"/>
    </source>
</evidence>
<dbReference type="EMBL" id="JACHKY010000002">
    <property type="protein sequence ID" value="MBB4797817.1"/>
    <property type="molecule type" value="Genomic_DNA"/>
</dbReference>